<dbReference type="PANTHER" id="PTHR13112:SF0">
    <property type="entry name" value="FI21285P1"/>
    <property type="match status" value="1"/>
</dbReference>
<reference evidence="7" key="1">
    <citation type="submission" date="2021-06" db="EMBL/GenBank/DDBJ databases">
        <authorList>
            <person name="Kallberg Y."/>
            <person name="Tangrot J."/>
            <person name="Rosling A."/>
        </authorList>
    </citation>
    <scope>NUCLEOTIDE SEQUENCE</scope>
    <source>
        <strain evidence="7">FL130A</strain>
    </source>
</reference>
<name>A0A9N8WJU3_9GLOM</name>
<dbReference type="InterPro" id="IPR039722">
    <property type="entry name" value="Upf3"/>
</dbReference>
<feature type="compositionally biased region" description="Gly residues" evidence="5">
    <location>
        <begin position="258"/>
        <end position="270"/>
    </location>
</feature>
<feature type="compositionally biased region" description="Basic and acidic residues" evidence="5">
    <location>
        <begin position="308"/>
        <end position="325"/>
    </location>
</feature>
<evidence type="ECO:0000313" key="7">
    <source>
        <dbReference type="EMBL" id="CAG8485051.1"/>
    </source>
</evidence>
<dbReference type="InterPro" id="IPR012677">
    <property type="entry name" value="Nucleotide-bd_a/b_plait_sf"/>
</dbReference>
<evidence type="ECO:0000256" key="4">
    <source>
        <dbReference type="ARBA" id="ARBA00023242"/>
    </source>
</evidence>
<gene>
    <name evidence="7" type="ORF">ALEPTO_LOCUS2689</name>
</gene>
<comment type="subcellular location">
    <subcellularLocation>
        <location evidence="1">Nucleus</location>
    </subcellularLocation>
</comment>
<dbReference type="GO" id="GO:0005730">
    <property type="term" value="C:nucleolus"/>
    <property type="evidence" value="ECO:0007669"/>
    <property type="project" value="TreeGrafter"/>
</dbReference>
<feature type="compositionally biased region" description="Polar residues" evidence="5">
    <location>
        <begin position="1"/>
        <end position="11"/>
    </location>
</feature>
<evidence type="ECO:0000256" key="5">
    <source>
        <dbReference type="SAM" id="MobiDB-lite"/>
    </source>
</evidence>
<evidence type="ECO:0000256" key="2">
    <source>
        <dbReference type="ARBA" id="ARBA00005991"/>
    </source>
</evidence>
<feature type="domain" description="UPF3" evidence="6">
    <location>
        <begin position="42"/>
        <end position="224"/>
    </location>
</feature>
<evidence type="ECO:0000256" key="1">
    <source>
        <dbReference type="ARBA" id="ARBA00004123"/>
    </source>
</evidence>
<evidence type="ECO:0000259" key="6">
    <source>
        <dbReference type="Pfam" id="PF03467"/>
    </source>
</evidence>
<keyword evidence="3" id="KW-0866">Nonsense-mediated mRNA decay</keyword>
<dbReference type="Pfam" id="PF03467">
    <property type="entry name" value="Smg4_UPF3"/>
    <property type="match status" value="1"/>
</dbReference>
<dbReference type="GO" id="GO:0003729">
    <property type="term" value="F:mRNA binding"/>
    <property type="evidence" value="ECO:0007669"/>
    <property type="project" value="TreeGrafter"/>
</dbReference>
<feature type="compositionally biased region" description="Basic residues" evidence="5">
    <location>
        <begin position="27"/>
        <end position="46"/>
    </location>
</feature>
<dbReference type="SUPFAM" id="SSF54928">
    <property type="entry name" value="RNA-binding domain, RBD"/>
    <property type="match status" value="1"/>
</dbReference>
<dbReference type="AlphaFoldDB" id="A0A9N8WJU3"/>
<dbReference type="PANTHER" id="PTHR13112">
    <property type="entry name" value="UPF3 REGULATOR OF NONSENSE TRANSCRIPTS-LIKE PROTEIN"/>
    <property type="match status" value="1"/>
</dbReference>
<feature type="compositionally biased region" description="Polar residues" evidence="5">
    <location>
        <begin position="274"/>
        <end position="298"/>
    </location>
</feature>
<dbReference type="GO" id="GO:0045727">
    <property type="term" value="P:positive regulation of translation"/>
    <property type="evidence" value="ECO:0007669"/>
    <property type="project" value="TreeGrafter"/>
</dbReference>
<keyword evidence="8" id="KW-1185">Reference proteome</keyword>
<feature type="region of interest" description="Disordered" evidence="5">
    <location>
        <begin position="228"/>
        <end position="431"/>
    </location>
</feature>
<dbReference type="EMBL" id="CAJVPS010000418">
    <property type="protein sequence ID" value="CAG8485051.1"/>
    <property type="molecule type" value="Genomic_DNA"/>
</dbReference>
<organism evidence="7 8">
    <name type="scientific">Ambispora leptoticha</name>
    <dbReference type="NCBI Taxonomy" id="144679"/>
    <lineage>
        <taxon>Eukaryota</taxon>
        <taxon>Fungi</taxon>
        <taxon>Fungi incertae sedis</taxon>
        <taxon>Mucoromycota</taxon>
        <taxon>Glomeromycotina</taxon>
        <taxon>Glomeromycetes</taxon>
        <taxon>Archaeosporales</taxon>
        <taxon>Ambisporaceae</taxon>
        <taxon>Ambispora</taxon>
    </lineage>
</organism>
<evidence type="ECO:0000256" key="3">
    <source>
        <dbReference type="ARBA" id="ARBA00023161"/>
    </source>
</evidence>
<dbReference type="GO" id="GO:0000184">
    <property type="term" value="P:nuclear-transcribed mRNA catabolic process, nonsense-mediated decay"/>
    <property type="evidence" value="ECO:0007669"/>
    <property type="project" value="UniProtKB-KW"/>
</dbReference>
<protein>
    <submittedName>
        <fullName evidence="7">8303_t:CDS:1</fullName>
    </submittedName>
</protein>
<feature type="region of interest" description="Disordered" evidence="5">
    <location>
        <begin position="1"/>
        <end position="46"/>
    </location>
</feature>
<feature type="compositionally biased region" description="Low complexity" evidence="5">
    <location>
        <begin position="238"/>
        <end position="252"/>
    </location>
</feature>
<dbReference type="InterPro" id="IPR035979">
    <property type="entry name" value="RBD_domain_sf"/>
</dbReference>
<keyword evidence="4" id="KW-0539">Nucleus</keyword>
<dbReference type="GO" id="GO:0005737">
    <property type="term" value="C:cytoplasm"/>
    <property type="evidence" value="ECO:0007669"/>
    <property type="project" value="TreeGrafter"/>
</dbReference>
<sequence>MATMPSQTKTQKPSGGGVNVSNSNNKSSKKIKSKRPGRKTASKTKVVVRRLPPNVPEEKFMESVKQWANEKTIDWYRFHPGRVSKSKNKENIFSRAYFHFKTDEMVLEFHREYDNHLFVDSKGNETRAVVEFAPFQKLPKERKKPDPRQGTIESDPDYLAFVESLKAEESAQLSSKEAIAQEGGTTQLEKLETRLAIAAANAAAAAAATEKPKTTPLLEHLRAIKSGLKANKLPPPKTIIKSSSSSVGVMSPPSTPKLGGGIGNNGGGHSNNGSKQSKSPNGSPDAQSYEQTPQTAVGASTSSSASSPEKKFDAREMERERDTKRKFSIQPQQKDKIRQIIQRPVPKKEDESETIENQSTTSLLDSKVSETDQTPPAVAPSAANVKTESSSSPIQHSISSYRGPPKRPKDHGHPRRREKERNKKMIAEAKTPEDVEAEVIFQDVEDGNKY</sequence>
<accession>A0A9N8WJU3</accession>
<feature type="compositionally biased region" description="Polar residues" evidence="5">
    <location>
        <begin position="355"/>
        <end position="364"/>
    </location>
</feature>
<dbReference type="Gene3D" id="3.30.70.330">
    <property type="match status" value="1"/>
</dbReference>
<feature type="compositionally biased region" description="Basic residues" evidence="5">
    <location>
        <begin position="404"/>
        <end position="416"/>
    </location>
</feature>
<proteinExistence type="inferred from homology"/>
<dbReference type="Proteomes" id="UP000789508">
    <property type="component" value="Unassembled WGS sequence"/>
</dbReference>
<comment type="caution">
    <text evidence="7">The sequence shown here is derived from an EMBL/GenBank/DDBJ whole genome shotgun (WGS) entry which is preliminary data.</text>
</comment>
<dbReference type="InterPro" id="IPR005120">
    <property type="entry name" value="UPF3_dom"/>
</dbReference>
<dbReference type="CDD" id="cd12455">
    <property type="entry name" value="RRM_like_Smg4_UPF3"/>
    <property type="match status" value="1"/>
</dbReference>
<feature type="compositionally biased region" description="Low complexity" evidence="5">
    <location>
        <begin position="389"/>
        <end position="400"/>
    </location>
</feature>
<evidence type="ECO:0000313" key="8">
    <source>
        <dbReference type="Proteomes" id="UP000789508"/>
    </source>
</evidence>
<feature type="compositionally biased region" description="Basic and acidic residues" evidence="5">
    <location>
        <begin position="417"/>
        <end position="431"/>
    </location>
</feature>
<comment type="similarity">
    <text evidence="2">Belongs to the RENT3 family.</text>
</comment>
<dbReference type="OrthoDB" id="18087at2759"/>